<evidence type="ECO:0000256" key="6">
    <source>
        <dbReference type="SAM" id="MobiDB-lite"/>
    </source>
</evidence>
<dbReference type="PANTHER" id="PTHR30468">
    <property type="entry name" value="ALPHA-KETOGLUTARATE-DEPENDENT SULFONATE DIOXYGENASE"/>
    <property type="match status" value="1"/>
</dbReference>
<comment type="caution">
    <text evidence="8">The sequence shown here is derived from an EMBL/GenBank/DDBJ whole genome shotgun (WGS) entry which is preliminary data.</text>
</comment>
<feature type="domain" description="TauD/TfdA-like" evidence="7">
    <location>
        <begin position="4"/>
        <end position="280"/>
    </location>
</feature>
<dbReference type="RefSeq" id="WP_310035282.1">
    <property type="nucleotide sequence ID" value="NZ_JAVDRL010000019.1"/>
</dbReference>
<gene>
    <name evidence="8" type="ORF">J2800_004882</name>
</gene>
<comment type="similarity">
    <text evidence="1">Belongs to the TfdA dioxygenase family.</text>
</comment>
<dbReference type="PANTHER" id="PTHR30468:SF1">
    <property type="entry name" value="ALPHA-KETOGLUTARATE-DEPENDENT SULFONATE DIOXYGENASE"/>
    <property type="match status" value="1"/>
</dbReference>
<name>A0ABU1N6N4_9CAUL</name>
<evidence type="ECO:0000256" key="3">
    <source>
        <dbReference type="ARBA" id="ARBA00022964"/>
    </source>
</evidence>
<sequence>MKLSPHLPFGADISGVDLRDLSAQDGKALVDALAEHHVLRVRGQDLTKAQYDRFGRLFGAPIDFFFTKDLDPDYPALITISNSPQHDMGRRDGASFWHTDGSYEYVPASTTMLYAIEAPDEGGETRFTDLTAAYEALPDALRKRVDALDALHMLVGGKRGPDETPIKLDPDATDRDGGVRARKRAAERPRHPLVITHPISGKRSLYAVAGTPYGVEGLEPEEGEALLDALKSHAVSPRFNIAFKAEVGDVLIWDNLATLHRATPIEYSAAEGKRRRLLRISTQGLPPVYGHKPPLFTAPEGHASIKLA</sequence>
<dbReference type="Gene3D" id="3.60.130.10">
    <property type="entry name" value="Clavaminate synthase-like"/>
    <property type="match status" value="1"/>
</dbReference>
<dbReference type="InterPro" id="IPR003819">
    <property type="entry name" value="TauD/TfdA-like"/>
</dbReference>
<dbReference type="GO" id="GO:0000908">
    <property type="term" value="F:taurine dioxygenase activity"/>
    <property type="evidence" value="ECO:0007669"/>
    <property type="project" value="UniProtKB-EC"/>
</dbReference>
<keyword evidence="4 8" id="KW-0560">Oxidoreductase</keyword>
<dbReference type="InterPro" id="IPR051323">
    <property type="entry name" value="AtsK-like"/>
</dbReference>
<evidence type="ECO:0000256" key="1">
    <source>
        <dbReference type="ARBA" id="ARBA00005896"/>
    </source>
</evidence>
<keyword evidence="2" id="KW-0479">Metal-binding</keyword>
<dbReference type="EC" id="1.14.11.17" evidence="8"/>
<evidence type="ECO:0000256" key="4">
    <source>
        <dbReference type="ARBA" id="ARBA00023002"/>
    </source>
</evidence>
<evidence type="ECO:0000313" key="8">
    <source>
        <dbReference type="EMBL" id="MDR6534111.1"/>
    </source>
</evidence>
<organism evidence="8 9">
    <name type="scientific">Caulobacter rhizosphaerae</name>
    <dbReference type="NCBI Taxonomy" id="2010972"/>
    <lineage>
        <taxon>Bacteria</taxon>
        <taxon>Pseudomonadati</taxon>
        <taxon>Pseudomonadota</taxon>
        <taxon>Alphaproteobacteria</taxon>
        <taxon>Caulobacterales</taxon>
        <taxon>Caulobacteraceae</taxon>
        <taxon>Caulobacter</taxon>
    </lineage>
</organism>
<evidence type="ECO:0000313" key="9">
    <source>
        <dbReference type="Proteomes" id="UP001262754"/>
    </source>
</evidence>
<proteinExistence type="inferred from homology"/>
<dbReference type="InterPro" id="IPR042098">
    <property type="entry name" value="TauD-like_sf"/>
</dbReference>
<dbReference type="Pfam" id="PF02668">
    <property type="entry name" value="TauD"/>
    <property type="match status" value="1"/>
</dbReference>
<keyword evidence="9" id="KW-1185">Reference proteome</keyword>
<dbReference type="EMBL" id="JAVDRL010000019">
    <property type="protein sequence ID" value="MDR6534111.1"/>
    <property type="molecule type" value="Genomic_DNA"/>
</dbReference>
<dbReference type="SUPFAM" id="SSF51197">
    <property type="entry name" value="Clavaminate synthase-like"/>
    <property type="match status" value="1"/>
</dbReference>
<evidence type="ECO:0000256" key="2">
    <source>
        <dbReference type="ARBA" id="ARBA00022723"/>
    </source>
</evidence>
<keyword evidence="3 8" id="KW-0223">Dioxygenase</keyword>
<accession>A0ABU1N6N4</accession>
<dbReference type="Proteomes" id="UP001262754">
    <property type="component" value="Unassembled WGS sequence"/>
</dbReference>
<evidence type="ECO:0000256" key="5">
    <source>
        <dbReference type="ARBA" id="ARBA00023004"/>
    </source>
</evidence>
<keyword evidence="5" id="KW-0408">Iron</keyword>
<feature type="region of interest" description="Disordered" evidence="6">
    <location>
        <begin position="160"/>
        <end position="186"/>
    </location>
</feature>
<reference evidence="8 9" key="1">
    <citation type="submission" date="2023-07" db="EMBL/GenBank/DDBJ databases">
        <title>Sorghum-associated microbial communities from plants grown in Nebraska, USA.</title>
        <authorList>
            <person name="Schachtman D."/>
        </authorList>
    </citation>
    <scope>NUCLEOTIDE SEQUENCE [LARGE SCALE GENOMIC DNA]</scope>
    <source>
        <strain evidence="8 9">DS2154</strain>
    </source>
</reference>
<protein>
    <submittedName>
        <fullName evidence="8">Taurine dioxygenase</fullName>
        <ecNumber evidence="8">1.14.11.17</ecNumber>
    </submittedName>
</protein>
<evidence type="ECO:0000259" key="7">
    <source>
        <dbReference type="Pfam" id="PF02668"/>
    </source>
</evidence>